<evidence type="ECO:0000313" key="2">
    <source>
        <dbReference type="Proteomes" id="UP000267408"/>
    </source>
</evidence>
<dbReference type="Proteomes" id="UP000267408">
    <property type="component" value="Unassembled WGS sequence"/>
</dbReference>
<proteinExistence type="predicted"/>
<dbReference type="EMBL" id="RJVJ01000005">
    <property type="protein sequence ID" value="ROR33848.1"/>
    <property type="molecule type" value="Genomic_DNA"/>
</dbReference>
<accession>A0A8G1X908</accession>
<dbReference type="AlphaFoldDB" id="A0A8G1X908"/>
<dbReference type="RefSeq" id="WP_162870361.1">
    <property type="nucleotide sequence ID" value="NZ_RJVJ01000005.1"/>
</dbReference>
<comment type="caution">
    <text evidence="1">The sequence shown here is derived from an EMBL/GenBank/DDBJ whole genome shotgun (WGS) entry which is preliminary data.</text>
</comment>
<reference evidence="1 2" key="1">
    <citation type="submission" date="2018-11" db="EMBL/GenBank/DDBJ databases">
        <title>Sequencing the genomes of 1000 actinobacteria strains.</title>
        <authorList>
            <person name="Klenk H.-P."/>
        </authorList>
    </citation>
    <scope>NUCLEOTIDE SEQUENCE [LARGE SCALE GENOMIC DNA]</scope>
    <source>
        <strain evidence="1 2">DSM 44780</strain>
    </source>
</reference>
<protein>
    <submittedName>
        <fullName evidence="1">Uncharacterized protein</fullName>
    </submittedName>
</protein>
<name>A0A8G1X908_9ACTN</name>
<sequence length="375" mass="42278">MRRILSPYPVSEAEYFERVLRYDPNSLTQLIAATSAELPAVRDLTDRGLGLYTPWALLDAALVSLALGRDGRPHATSPDLRQILDLYLALDDPVTRAPEGMERWNDYLQRTLHLQGPWQEDDYSQLSRSIALLEQTPYPDDSDDPLEVVLPGWDHKLLGCSLADYIGIANLVWACATNDPNLRRRGRFTLDRYPVEEYDQFDGLRTPAQAKAVLNRHFVTTKTKLRAAFPTNSDPLLRRYTRNPLRSRPLVGGIPGGYVVPVPAAVLGKATPLGLYYTGGDNNSEWGKAFTRDVGRLFERYVGRQLALIPDAEVHPEIVVKLSKNQSKKTIDFFVVFPDLVLLVEVKSTRPSEKLRLGGEDFPTKLAKHFERVLE</sequence>
<gene>
    <name evidence="1" type="ORF">EDD39_7670</name>
</gene>
<evidence type="ECO:0000313" key="1">
    <source>
        <dbReference type="EMBL" id="ROR33848.1"/>
    </source>
</evidence>
<organism evidence="1 2">
    <name type="scientific">Kitasatospora cineracea</name>
    <dbReference type="NCBI Taxonomy" id="88074"/>
    <lineage>
        <taxon>Bacteria</taxon>
        <taxon>Bacillati</taxon>
        <taxon>Actinomycetota</taxon>
        <taxon>Actinomycetes</taxon>
        <taxon>Kitasatosporales</taxon>
        <taxon>Streptomycetaceae</taxon>
        <taxon>Kitasatospora</taxon>
    </lineage>
</organism>